<dbReference type="EMBL" id="CP165727">
    <property type="protein sequence ID" value="XDV61833.1"/>
    <property type="molecule type" value="Genomic_DNA"/>
</dbReference>
<dbReference type="RefSeq" id="WP_369780417.1">
    <property type="nucleotide sequence ID" value="NZ_CP165727.1"/>
</dbReference>
<evidence type="ECO:0000313" key="1">
    <source>
        <dbReference type="EMBL" id="XDV61833.1"/>
    </source>
</evidence>
<dbReference type="AlphaFoldDB" id="A0AB39XVQ5"/>
<reference evidence="1" key="1">
    <citation type="submission" date="2024-08" db="EMBL/GenBank/DDBJ databases">
        <authorList>
            <person name="Yu S.T."/>
        </authorList>
    </citation>
    <scope>NUCLEOTIDE SEQUENCE</scope>
    <source>
        <strain evidence="1">R33</strain>
    </source>
</reference>
<sequence>MALTSPSAELPPDLVEVELSDDYESLTMDACQLLAETDARFVVSGFGQEEWPVNISYDLSSVIEQLPEAIEKLQSGRSAGIDLYGQGIERRLTFVPAGDTTEIRCVSGTAWRPEPDMEVLSRTAALELLTGLAGDFGAALRRAAPELATRTPFAQW</sequence>
<name>A0AB39XVQ5_9ACTN</name>
<protein>
    <submittedName>
        <fullName evidence="1">Uncharacterized protein</fullName>
    </submittedName>
</protein>
<accession>A0AB39XVQ5</accession>
<proteinExistence type="predicted"/>
<gene>
    <name evidence="1" type="ORF">AB5J51_02190</name>
</gene>
<organism evidence="1">
    <name type="scientific">Streptomyces sp. R33</name>
    <dbReference type="NCBI Taxonomy" id="3238629"/>
    <lineage>
        <taxon>Bacteria</taxon>
        <taxon>Bacillati</taxon>
        <taxon>Actinomycetota</taxon>
        <taxon>Actinomycetes</taxon>
        <taxon>Kitasatosporales</taxon>
        <taxon>Streptomycetaceae</taxon>
        <taxon>Streptomyces</taxon>
    </lineage>
</organism>